<sequence length="428" mass="47758">MISNMVFKNTALFLVLSILSCGNSFNTKARSEKPKAQDTIKSSKSSTAIAEIKTGADDWITYLPVLKKHKSIGIVANQTSIVNYNPNAKNRDELRTESATKSMHLVDWLVENKINVTKIYAPEHGFRGTADAGELIKDGKDTKTGIPIISLYGDNKKPKPEQLAGIDILVFDLQDVGARFYTYISSLHYIMEACAENKIKLLILDRPNPNGNTVDGPVLEKENSSFIGMHTIPVLHGMTIGEYGKMINGEKWLKNGIQCELSVVPCVNYTKDMSYSLPVRPSPNLPNDQSINLYASLCFFEGTNVSLGRGTEKQFQIYGSPFLPKTDFSFIPKPNLGSKDPLHNGKVCYGEDLSNAPKVKGIELKWLLKAYATTADKSKFFIPFFTKLAGTKKLQEQIEAGMTEADIKKSWEKGIEDFKKIRKKYEIY</sequence>
<evidence type="ECO:0000313" key="5">
    <source>
        <dbReference type="EMBL" id="RLJ36092.1"/>
    </source>
</evidence>
<dbReference type="Proteomes" id="UP000275027">
    <property type="component" value="Unassembled WGS sequence"/>
</dbReference>
<dbReference type="InterPro" id="IPR048502">
    <property type="entry name" value="NamZ_N"/>
</dbReference>
<feature type="domain" description="Peptidoglycan beta-N-acetylmuramidase NamZ N-terminal" evidence="2">
    <location>
        <begin position="72"/>
        <end position="288"/>
    </location>
</feature>
<feature type="domain" description="Peptidoglycan beta-N-acetylmuramidase NamZ C-terminal" evidence="3">
    <location>
        <begin position="293"/>
        <end position="428"/>
    </location>
</feature>
<feature type="chain" id="PRO_5019859349" evidence="1">
    <location>
        <begin position="30"/>
        <end position="428"/>
    </location>
</feature>
<dbReference type="Proteomes" id="UP000233767">
    <property type="component" value="Unassembled WGS sequence"/>
</dbReference>
<gene>
    <name evidence="4" type="ORF">B0G92_0022</name>
    <name evidence="5" type="ORF">CLV50_1482</name>
</gene>
<dbReference type="PANTHER" id="PTHR42915:SF1">
    <property type="entry name" value="PEPTIDOGLYCAN BETA-N-ACETYLMURAMIDASE NAMZ"/>
    <property type="match status" value="1"/>
</dbReference>
<name>A0A497UZ36_9FLAO</name>
<dbReference type="InterPro" id="IPR008302">
    <property type="entry name" value="NamZ"/>
</dbReference>
<evidence type="ECO:0000313" key="4">
    <source>
        <dbReference type="EMBL" id="PKW28403.1"/>
    </source>
</evidence>
<accession>A0A497UZ36</accession>
<evidence type="ECO:0000313" key="7">
    <source>
        <dbReference type="Proteomes" id="UP000275027"/>
    </source>
</evidence>
<dbReference type="Pfam" id="PF07075">
    <property type="entry name" value="NamZ_N"/>
    <property type="match status" value="1"/>
</dbReference>
<protein>
    <submittedName>
        <fullName evidence="5">Uncharacterized protein YbbC (DUF1343 family)</fullName>
    </submittedName>
</protein>
<evidence type="ECO:0000259" key="2">
    <source>
        <dbReference type="Pfam" id="PF07075"/>
    </source>
</evidence>
<keyword evidence="1" id="KW-0732">Signal</keyword>
<evidence type="ECO:0000313" key="6">
    <source>
        <dbReference type="Proteomes" id="UP000233767"/>
    </source>
</evidence>
<organism evidence="5 7">
    <name type="scientific">Flavobacterium lindanitolerans</name>
    <dbReference type="NCBI Taxonomy" id="428988"/>
    <lineage>
        <taxon>Bacteria</taxon>
        <taxon>Pseudomonadati</taxon>
        <taxon>Bacteroidota</taxon>
        <taxon>Flavobacteriia</taxon>
        <taxon>Flavobacteriales</taxon>
        <taxon>Flavobacteriaceae</taxon>
        <taxon>Flavobacterium</taxon>
    </lineage>
</organism>
<keyword evidence="6" id="KW-1185">Reference proteome</keyword>
<evidence type="ECO:0000256" key="1">
    <source>
        <dbReference type="SAM" id="SignalP"/>
    </source>
</evidence>
<dbReference type="Gene3D" id="3.90.1150.140">
    <property type="match status" value="1"/>
</dbReference>
<dbReference type="GO" id="GO:0033922">
    <property type="term" value="F:peptidoglycan beta-N-acetylmuramidase activity"/>
    <property type="evidence" value="ECO:0007669"/>
    <property type="project" value="InterPro"/>
</dbReference>
<dbReference type="PANTHER" id="PTHR42915">
    <property type="entry name" value="HYPOTHETICAL 460 KDA PROTEIN IN FEUA-SIGW INTERGENIC REGION [PRECURSOR]"/>
    <property type="match status" value="1"/>
</dbReference>
<dbReference type="AlphaFoldDB" id="A0A497UZ36"/>
<dbReference type="RefSeq" id="WP_101470649.1">
    <property type="nucleotide sequence ID" value="NZ_PJND01000007.1"/>
</dbReference>
<reference evidence="5 7" key="2">
    <citation type="submission" date="2018-10" db="EMBL/GenBank/DDBJ databases">
        <title>Genomic Encyclopedia of Archaeal and Bacterial Type Strains, Phase II (KMG-II): from individual species to whole genera.</title>
        <authorList>
            <person name="Goeker M."/>
        </authorList>
    </citation>
    <scope>NUCLEOTIDE SEQUENCE [LARGE SCALE GENOMIC DNA]</scope>
    <source>
        <strain evidence="5 7">DSM 21886</strain>
    </source>
</reference>
<comment type="caution">
    <text evidence="5">The sequence shown here is derived from an EMBL/GenBank/DDBJ whole genome shotgun (WGS) entry which is preliminary data.</text>
</comment>
<dbReference type="EMBL" id="PJND01000007">
    <property type="protein sequence ID" value="PKW28403.1"/>
    <property type="molecule type" value="Genomic_DNA"/>
</dbReference>
<dbReference type="EMBL" id="RCCB01000010">
    <property type="protein sequence ID" value="RLJ36092.1"/>
    <property type="molecule type" value="Genomic_DNA"/>
</dbReference>
<feature type="signal peptide" evidence="1">
    <location>
        <begin position="1"/>
        <end position="29"/>
    </location>
</feature>
<dbReference type="Pfam" id="PF20732">
    <property type="entry name" value="NamZ_C"/>
    <property type="match status" value="1"/>
</dbReference>
<dbReference type="InterPro" id="IPR048503">
    <property type="entry name" value="NamZ_C"/>
</dbReference>
<reference evidence="4 6" key="1">
    <citation type="submission" date="2017-12" db="EMBL/GenBank/DDBJ databases">
        <title>Genomic Encyclopedia of Type Strains, Phase III (KMG-III): the genomes of soil and plant-associated and newly described type strains.</title>
        <authorList>
            <person name="Whitman W."/>
        </authorList>
    </citation>
    <scope>NUCLEOTIDE SEQUENCE [LARGE SCALE GENOMIC DNA]</scope>
    <source>
        <strain evidence="4 6">IP-10</strain>
    </source>
</reference>
<dbReference type="PIRSF" id="PIRSF016719">
    <property type="entry name" value="UCP016719"/>
    <property type="match status" value="1"/>
</dbReference>
<proteinExistence type="predicted"/>
<dbReference type="Gene3D" id="3.40.50.12170">
    <property type="entry name" value="Uncharacterised protein PF07075, DUF1343"/>
    <property type="match status" value="1"/>
</dbReference>
<evidence type="ECO:0000259" key="3">
    <source>
        <dbReference type="Pfam" id="PF20732"/>
    </source>
</evidence>